<dbReference type="RefSeq" id="WP_190468689.1">
    <property type="nucleotide sequence ID" value="NZ_JACJSG010000007.1"/>
</dbReference>
<proteinExistence type="predicted"/>
<reference evidence="2 3" key="1">
    <citation type="journal article" date="2020" name="ISME J.">
        <title>Comparative genomics reveals insights into cyanobacterial evolution and habitat adaptation.</title>
        <authorList>
            <person name="Chen M.Y."/>
            <person name="Teng W.K."/>
            <person name="Zhao L."/>
            <person name="Hu C.X."/>
            <person name="Zhou Y.K."/>
            <person name="Han B.P."/>
            <person name="Song L.R."/>
            <person name="Shu W.S."/>
        </authorList>
    </citation>
    <scope>NUCLEOTIDE SEQUENCE [LARGE SCALE GENOMIC DNA]</scope>
    <source>
        <strain evidence="2 3">FACHB-119</strain>
    </source>
</reference>
<dbReference type="Proteomes" id="UP000661112">
    <property type="component" value="Unassembled WGS sequence"/>
</dbReference>
<dbReference type="EMBL" id="JACJSG010000007">
    <property type="protein sequence ID" value="MBD2500253.1"/>
    <property type="molecule type" value="Genomic_DNA"/>
</dbReference>
<name>A0ABR8CZE1_9NOST</name>
<accession>A0ABR8CZE1</accession>
<keyword evidence="3" id="KW-1185">Reference proteome</keyword>
<evidence type="ECO:0000256" key="1">
    <source>
        <dbReference type="SAM" id="MobiDB-lite"/>
    </source>
</evidence>
<organism evidence="2 3">
    <name type="scientific">Anabaena azotica FACHB-119</name>
    <dbReference type="NCBI Taxonomy" id="947527"/>
    <lineage>
        <taxon>Bacteria</taxon>
        <taxon>Bacillati</taxon>
        <taxon>Cyanobacteriota</taxon>
        <taxon>Cyanophyceae</taxon>
        <taxon>Nostocales</taxon>
        <taxon>Nostocaceae</taxon>
        <taxon>Anabaena</taxon>
        <taxon>Anabaena azotica</taxon>
    </lineage>
</organism>
<evidence type="ECO:0000313" key="3">
    <source>
        <dbReference type="Proteomes" id="UP000661112"/>
    </source>
</evidence>
<feature type="region of interest" description="Disordered" evidence="1">
    <location>
        <begin position="309"/>
        <end position="338"/>
    </location>
</feature>
<protein>
    <submittedName>
        <fullName evidence="2">Uncharacterized protein</fullName>
    </submittedName>
</protein>
<evidence type="ECO:0000313" key="2">
    <source>
        <dbReference type="EMBL" id="MBD2500253.1"/>
    </source>
</evidence>
<gene>
    <name evidence="2" type="ORF">H6G83_06395</name>
</gene>
<sequence length="338" mass="33963">MSNKATITDQSSDVALAAEVIEIETQSSSIQLATTSTQQASNIGFFAAIANGIGQAIKDTASQAGKAVSEATSGMAEVMNDMAYQTGRTALTTAANVSEVLESVAPPGLAHLSTTANHVGEAIGGAAFLTGKMVAQTTVGVGEAISSITCQAGQAVAQKVSETIENIPSAESKAKMQEFGGSLIGATVGETVGGTVGAVVAGIAMGPAGAIVGTHVGGIVGFNVGAQVGEYAVRQANQSAQTDFLPVENVELSSQQQQASWLGNTTCNFLGETGTAVIGGVIGVTVLGPKGKEVGRKIGVVVGRRTQWHPNTKTVDPVEAGGEAEKQLIHPPTTESTG</sequence>
<comment type="caution">
    <text evidence="2">The sequence shown here is derived from an EMBL/GenBank/DDBJ whole genome shotgun (WGS) entry which is preliminary data.</text>
</comment>